<dbReference type="STRING" id="158607.A0A2P5HYR8"/>
<feature type="compositionally biased region" description="Polar residues" evidence="1">
    <location>
        <begin position="88"/>
        <end position="98"/>
    </location>
</feature>
<gene>
    <name evidence="2" type="ORF">DHEL01_v206210</name>
</gene>
<feature type="compositionally biased region" description="Low complexity" evidence="1">
    <location>
        <begin position="278"/>
        <end position="287"/>
    </location>
</feature>
<feature type="compositionally biased region" description="Gly residues" evidence="1">
    <location>
        <begin position="625"/>
        <end position="643"/>
    </location>
</feature>
<feature type="compositionally biased region" description="Basic residues" evidence="1">
    <location>
        <begin position="1"/>
        <end position="10"/>
    </location>
</feature>
<feature type="region of interest" description="Disordered" evidence="1">
    <location>
        <begin position="326"/>
        <end position="363"/>
    </location>
</feature>
<dbReference type="OrthoDB" id="5229017at2759"/>
<dbReference type="Proteomes" id="UP000094444">
    <property type="component" value="Unassembled WGS sequence"/>
</dbReference>
<reference evidence="2" key="1">
    <citation type="submission" date="2017-09" db="EMBL/GenBank/DDBJ databases">
        <title>Polyketide synthases of a Diaporthe helianthi virulent isolate.</title>
        <authorList>
            <person name="Baroncelli R."/>
        </authorList>
    </citation>
    <scope>NUCLEOTIDE SEQUENCE [LARGE SCALE GENOMIC DNA]</scope>
    <source>
        <strain evidence="2">7/96</strain>
    </source>
</reference>
<comment type="caution">
    <text evidence="2">The sequence shown here is derived from an EMBL/GenBank/DDBJ whole genome shotgun (WGS) entry which is preliminary data.</text>
</comment>
<dbReference type="EMBL" id="MAVT02000492">
    <property type="protein sequence ID" value="POS75400.1"/>
    <property type="molecule type" value="Genomic_DNA"/>
</dbReference>
<name>A0A2P5HYR8_DIAHE</name>
<evidence type="ECO:0000313" key="2">
    <source>
        <dbReference type="EMBL" id="POS75400.1"/>
    </source>
</evidence>
<dbReference type="InParanoid" id="A0A2P5HYR8"/>
<proteinExistence type="predicted"/>
<protein>
    <submittedName>
        <fullName evidence="2">Uncharacterized protein</fullName>
    </submittedName>
</protein>
<feature type="compositionally biased region" description="Basic and acidic residues" evidence="1">
    <location>
        <begin position="139"/>
        <end position="152"/>
    </location>
</feature>
<sequence length="643" mass="71722">MATLRQRQRQRQPDPATSQNQSEQVVARRLQQQHTFLTSRPPHPTSLSSSPHMNPPEEEAPTAIRGNFIPVSGPSSRPDFGLHVHLNLTDSQMDQLASSLPGYESPGTRPRHRQNASPASDMIQIGLSPRHHSNKGGRGSHERDRPRSRDISPSRTRTSASDSHRGRRKADVANESFSSSDRPSRSRSPGKRSHTPGRAPTLTSDMFDHDAYLPDRLEKPRPPPIDVETARQLGSVSRKPALVQGHPHTQSLCAGLNPPVTPPLRRMPRLASPRREASSVSPTSSYYSEDEIGQAHPSYISPLRAHKDLDADRTLLQRHDAWARSPCPDRAKHDSSAARRCSPNRGLQKTATTGDLRELRSDEAFPQRTYSPLSDYLSVQAKPIRKQLVGAHGWLERTTDASGKQHSSDQRPIDKAAPQKKGGFLDSLRKMAKEMTTSAKDITSSASRKPRDRDRRGSRLTVSLDPREQSLLYCELEFLLTTALDGYINSQFNAGRLDADKYKKIVDGWQQRGRPKVIGFRYDLETQLDLILLHSEDFRFYGKRSGLIAAVNGVLDMMRVDARAMRIRTFCQPDTVIAKQLLDSQSLFNLVGCCEQQQIQLAEVIQFFKVVLEREQNFRLHQNEGGAGEARGSGGSGAGPQHV</sequence>
<accession>A0A2P5HYR8</accession>
<feature type="region of interest" description="Disordered" evidence="1">
    <location>
        <begin position="1"/>
        <end position="206"/>
    </location>
</feature>
<feature type="compositionally biased region" description="Low complexity" evidence="1">
    <location>
        <begin position="37"/>
        <end position="52"/>
    </location>
</feature>
<feature type="region of interest" description="Disordered" evidence="1">
    <location>
        <begin position="244"/>
        <end position="291"/>
    </location>
</feature>
<dbReference type="AlphaFoldDB" id="A0A2P5HYR8"/>
<evidence type="ECO:0000313" key="3">
    <source>
        <dbReference type="Proteomes" id="UP000094444"/>
    </source>
</evidence>
<keyword evidence="3" id="KW-1185">Reference proteome</keyword>
<organism evidence="2 3">
    <name type="scientific">Diaporthe helianthi</name>
    <dbReference type="NCBI Taxonomy" id="158607"/>
    <lineage>
        <taxon>Eukaryota</taxon>
        <taxon>Fungi</taxon>
        <taxon>Dikarya</taxon>
        <taxon>Ascomycota</taxon>
        <taxon>Pezizomycotina</taxon>
        <taxon>Sordariomycetes</taxon>
        <taxon>Sordariomycetidae</taxon>
        <taxon>Diaporthales</taxon>
        <taxon>Diaporthaceae</taxon>
        <taxon>Diaporthe</taxon>
    </lineage>
</organism>
<feature type="compositionally biased region" description="Polar residues" evidence="1">
    <location>
        <begin position="15"/>
        <end position="36"/>
    </location>
</feature>
<feature type="compositionally biased region" description="Basic and acidic residues" evidence="1">
    <location>
        <begin position="326"/>
        <end position="337"/>
    </location>
</feature>
<feature type="region of interest" description="Disordered" evidence="1">
    <location>
        <begin position="622"/>
        <end position="643"/>
    </location>
</feature>
<evidence type="ECO:0000256" key="1">
    <source>
        <dbReference type="SAM" id="MobiDB-lite"/>
    </source>
</evidence>
<feature type="region of interest" description="Disordered" evidence="1">
    <location>
        <begin position="397"/>
        <end position="461"/>
    </location>
</feature>